<proteinExistence type="predicted"/>
<accession>A0AC35FT49</accession>
<dbReference type="WBParaSite" id="PS1159_v2.g20234.t1">
    <property type="protein sequence ID" value="PS1159_v2.g20234.t1"/>
    <property type="gene ID" value="PS1159_v2.g20234"/>
</dbReference>
<evidence type="ECO:0000313" key="1">
    <source>
        <dbReference type="Proteomes" id="UP000887580"/>
    </source>
</evidence>
<dbReference type="Proteomes" id="UP000887580">
    <property type="component" value="Unplaced"/>
</dbReference>
<sequence length="546" mass="62600">MLFSRILPRKKVDSRTKVEKIKELDEFLDSRDYTGAIALLEHKQKTEPSLQNSLWLAYCAYHGGEYQTAAQTYEALVKQKDCPQEVNLYLCCAYLMIGQNDDARKIAEKQPKGELQNRILLHLAHKSGDDKKTSYYHSLLTTSVEDQMCYAAINFFRGHYGEPMVTYKSLITEHSTFLAVNVYLGICYFKMDYFDEALACARAYLDKYPDSPTAINLEASCLYRIVSPKSADQCLRKLKSFAESDLSFAKDLILHNTVVFRNGETALQVLPALVDVVPEARKNLIIYYLKKNDVDLAFSHAEGLTSKTPTEYLLKALVYVMLGYEKKQDPNIGRAAQYFKVVAESKDEENTITGRLAMASYYFIIKDYHQAVIYYNSVIQFNKDDDKFNFNYGQANLFAENYEEAADALSKVKDQRYTSYSTYQQSLVRAYIRSGQSARAWAFYNQNQSNPHSMSVLKIIANDCYKLEDYFYSAMAFDILSKKDPRNNIYSVPKQGACLGILKLFTTQRADKEQLMTAFHILEQDRHSDALLLKARKWANEATLMG</sequence>
<name>A0AC35FT49_9BILA</name>
<reference evidence="2" key="1">
    <citation type="submission" date="2022-11" db="UniProtKB">
        <authorList>
            <consortium name="WormBaseParasite"/>
        </authorList>
    </citation>
    <scope>IDENTIFICATION</scope>
</reference>
<organism evidence="1 2">
    <name type="scientific">Panagrolaimus sp. PS1159</name>
    <dbReference type="NCBI Taxonomy" id="55785"/>
    <lineage>
        <taxon>Eukaryota</taxon>
        <taxon>Metazoa</taxon>
        <taxon>Ecdysozoa</taxon>
        <taxon>Nematoda</taxon>
        <taxon>Chromadorea</taxon>
        <taxon>Rhabditida</taxon>
        <taxon>Tylenchina</taxon>
        <taxon>Panagrolaimomorpha</taxon>
        <taxon>Panagrolaimoidea</taxon>
        <taxon>Panagrolaimidae</taxon>
        <taxon>Panagrolaimus</taxon>
    </lineage>
</organism>
<protein>
    <submittedName>
        <fullName evidence="2">Tetratricopeptide repeat protein</fullName>
    </submittedName>
</protein>
<evidence type="ECO:0000313" key="2">
    <source>
        <dbReference type="WBParaSite" id="PS1159_v2.g20234.t1"/>
    </source>
</evidence>